<protein>
    <recommendedName>
        <fullName evidence="4">Signal peptidase I</fullName>
        <ecNumber evidence="3">3.4.21.89</ecNumber>
    </recommendedName>
    <alternativeName>
        <fullName evidence="6">Leader peptidase I</fullName>
    </alternativeName>
</protein>
<dbReference type="GO" id="GO:0004252">
    <property type="term" value="F:serine-type endopeptidase activity"/>
    <property type="evidence" value="ECO:0007669"/>
    <property type="project" value="InterPro"/>
</dbReference>
<evidence type="ECO:0000256" key="8">
    <source>
        <dbReference type="SAM" id="MobiDB-lite"/>
    </source>
</evidence>
<feature type="active site" evidence="7">
    <location>
        <position position="96"/>
    </location>
</feature>
<proteinExistence type="inferred from homology"/>
<dbReference type="AlphaFoldDB" id="A0A1U7CLC7"/>
<dbReference type="KEGG" id="pbor:BSF38_01175"/>
<dbReference type="SUPFAM" id="SSF51306">
    <property type="entry name" value="LexA/Signal peptidase"/>
    <property type="match status" value="2"/>
</dbReference>
<evidence type="ECO:0000256" key="1">
    <source>
        <dbReference type="ARBA" id="ARBA00000677"/>
    </source>
</evidence>
<evidence type="ECO:0000256" key="5">
    <source>
        <dbReference type="ARBA" id="ARBA00022801"/>
    </source>
</evidence>
<dbReference type="GO" id="GO:0016020">
    <property type="term" value="C:membrane"/>
    <property type="evidence" value="ECO:0007669"/>
    <property type="project" value="InterPro"/>
</dbReference>
<accession>A0A1U7CLC7</accession>
<dbReference type="PANTHER" id="PTHR43390">
    <property type="entry name" value="SIGNAL PEPTIDASE I"/>
    <property type="match status" value="1"/>
</dbReference>
<dbReference type="Pfam" id="PF10502">
    <property type="entry name" value="Peptidase_S26"/>
    <property type="match status" value="1"/>
</dbReference>
<comment type="similarity">
    <text evidence="2">Belongs to the peptidase S26 family.</text>
</comment>
<comment type="catalytic activity">
    <reaction evidence="1">
        <text>Cleavage of hydrophobic, N-terminal signal or leader sequences from secreted and periplasmic proteins.</text>
        <dbReference type="EC" id="3.4.21.89"/>
    </reaction>
</comment>
<reference evidence="11" key="1">
    <citation type="submission" date="2016-12" db="EMBL/GenBank/DDBJ databases">
        <title>Comparative genomics of four Isosphaeraceae planctomycetes: a common pool of plasmids and glycoside hydrolase genes.</title>
        <authorList>
            <person name="Ivanova A."/>
        </authorList>
    </citation>
    <scope>NUCLEOTIDE SEQUENCE [LARGE SCALE GENOMIC DNA]</scope>
    <source>
        <strain evidence="11">PX4</strain>
    </source>
</reference>
<feature type="region of interest" description="Disordered" evidence="8">
    <location>
        <begin position="550"/>
        <end position="573"/>
    </location>
</feature>
<organism evidence="10 11">
    <name type="scientific">Paludisphaera borealis</name>
    <dbReference type="NCBI Taxonomy" id="1387353"/>
    <lineage>
        <taxon>Bacteria</taxon>
        <taxon>Pseudomonadati</taxon>
        <taxon>Planctomycetota</taxon>
        <taxon>Planctomycetia</taxon>
        <taxon>Isosphaerales</taxon>
        <taxon>Isosphaeraceae</taxon>
        <taxon>Paludisphaera</taxon>
    </lineage>
</organism>
<dbReference type="CDD" id="cd06530">
    <property type="entry name" value="S26_SPase_I"/>
    <property type="match status" value="1"/>
</dbReference>
<dbReference type="EMBL" id="CP019082">
    <property type="protein sequence ID" value="APW59744.1"/>
    <property type="molecule type" value="Genomic_DNA"/>
</dbReference>
<dbReference type="Gene3D" id="2.10.109.10">
    <property type="entry name" value="Umud Fragment, subunit A"/>
    <property type="match status" value="2"/>
</dbReference>
<dbReference type="STRING" id="1387353.BSF38_01175"/>
<dbReference type="PROSITE" id="PS00760">
    <property type="entry name" value="SPASE_I_2"/>
    <property type="match status" value="1"/>
</dbReference>
<feature type="domain" description="Peptidase S26" evidence="9">
    <location>
        <begin position="72"/>
        <end position="225"/>
    </location>
</feature>
<evidence type="ECO:0000256" key="7">
    <source>
        <dbReference type="PIRSR" id="PIRSR600223-1"/>
    </source>
</evidence>
<keyword evidence="5" id="KW-0378">Hydrolase</keyword>
<evidence type="ECO:0000313" key="10">
    <source>
        <dbReference type="EMBL" id="APW59744.1"/>
    </source>
</evidence>
<feature type="compositionally biased region" description="Polar residues" evidence="8">
    <location>
        <begin position="40"/>
        <end position="51"/>
    </location>
</feature>
<dbReference type="PRINTS" id="PR00727">
    <property type="entry name" value="LEADERPTASE"/>
</dbReference>
<dbReference type="Proteomes" id="UP000186309">
    <property type="component" value="Chromosome"/>
</dbReference>
<feature type="active site" evidence="7">
    <location>
        <position position="204"/>
    </location>
</feature>
<name>A0A1U7CLC7_9BACT</name>
<dbReference type="InterPro" id="IPR019758">
    <property type="entry name" value="Pept_S26A_signal_pept_1_CS"/>
</dbReference>
<feature type="region of interest" description="Disordered" evidence="8">
    <location>
        <begin position="32"/>
        <end position="61"/>
    </location>
</feature>
<evidence type="ECO:0000256" key="4">
    <source>
        <dbReference type="ARBA" id="ARBA00019232"/>
    </source>
</evidence>
<dbReference type="InterPro" id="IPR036286">
    <property type="entry name" value="LexA/Signal_pep-like_sf"/>
</dbReference>
<dbReference type="GO" id="GO:0009003">
    <property type="term" value="F:signal peptidase activity"/>
    <property type="evidence" value="ECO:0007669"/>
    <property type="project" value="UniProtKB-EC"/>
</dbReference>
<evidence type="ECO:0000256" key="2">
    <source>
        <dbReference type="ARBA" id="ARBA00009370"/>
    </source>
</evidence>
<dbReference type="PROSITE" id="PS00761">
    <property type="entry name" value="SPASE_I_3"/>
    <property type="match status" value="1"/>
</dbReference>
<gene>
    <name evidence="10" type="ORF">BSF38_01175</name>
</gene>
<dbReference type="GO" id="GO:0006465">
    <property type="term" value="P:signal peptide processing"/>
    <property type="evidence" value="ECO:0007669"/>
    <property type="project" value="InterPro"/>
</dbReference>
<feature type="compositionally biased region" description="Basic and acidic residues" evidence="8">
    <location>
        <begin position="564"/>
        <end position="573"/>
    </location>
</feature>
<dbReference type="PANTHER" id="PTHR43390:SF1">
    <property type="entry name" value="CHLOROPLAST PROCESSING PEPTIDASE"/>
    <property type="match status" value="1"/>
</dbReference>
<evidence type="ECO:0000256" key="6">
    <source>
        <dbReference type="ARBA" id="ARBA00029906"/>
    </source>
</evidence>
<keyword evidence="11" id="KW-1185">Reference proteome</keyword>
<dbReference type="InterPro" id="IPR000223">
    <property type="entry name" value="Pept_S26A_signal_pept_1"/>
</dbReference>
<dbReference type="InterPro" id="IPR019757">
    <property type="entry name" value="Pept_S26A_signal_pept_1_Lys-AS"/>
</dbReference>
<dbReference type="OrthoDB" id="9802919at2"/>
<dbReference type="InterPro" id="IPR019533">
    <property type="entry name" value="Peptidase_S26"/>
</dbReference>
<sequence>MDIRAWLVVLFFQEVLEISARSLRSTSMKRETPALAVRAPQSSSTSRTGEQAPSAEAARLASRRNRRESVESFVVVLIGFLIWSFEAEGFVIPTGSMAPTLMGRHKEITCPECGFVYQVNADCEAESSGMGAKTGLRVTWGTCENCRFTAKVDGEPSFAGDRIYTVKAGTELPFLPAAGKVEPKRWDVTVFKLPEDPAEVRYIKRLVGMPGEVLRIHQGDLWRRDLAENAPRERLNRPPIQQLQVQVPVYDDAHRATSLRDDPRWRRWAPSVTDSWSEPTPGTFAAGRSEGWRELRYRHIVPDPEQWEAIRAGHDLLTPPRASLVTDFSSFNTDLTPQSLQHPRPASRAWFQPHWVGDLTLSLTIDVVEASGRLRIELIEAGTPNHCEIDLASGEARLFHGDEPLGEPAATPIKAKGAYQVVFANVDDRLTLWVDGKLPFGDGRAYQSTDGETFLRPTVDDLEPARIGVQNAELAVSGLVLKRDLYYTQNPGEPDADDLLLYYGGNPRVFFDLLADPGRYADLNWRAPREFAIEAGRYMMLGDNSPWSRDSRAWGRADQTTPNDPERGWDGSGRESWEVPRALITGRAFSVYWPHFQPVWPKFRLGPDLRLPARPNLEEVRWIH</sequence>
<evidence type="ECO:0000259" key="9">
    <source>
        <dbReference type="Pfam" id="PF10502"/>
    </source>
</evidence>
<evidence type="ECO:0000256" key="3">
    <source>
        <dbReference type="ARBA" id="ARBA00013208"/>
    </source>
</evidence>
<evidence type="ECO:0000313" key="11">
    <source>
        <dbReference type="Proteomes" id="UP000186309"/>
    </source>
</evidence>
<dbReference type="EC" id="3.4.21.89" evidence="3"/>